<name>A0A1Y2BUE2_9FUNG</name>
<dbReference type="PANTHER" id="PTHR10701">
    <property type="entry name" value="SMALL NUCLEAR RIBONUCLEOPROTEIN-ASSOCIATED PROTEIN B AND N"/>
    <property type="match status" value="1"/>
</dbReference>
<dbReference type="Gene3D" id="2.30.30.100">
    <property type="match status" value="1"/>
</dbReference>
<reference evidence="2 3" key="1">
    <citation type="submission" date="2016-07" db="EMBL/GenBank/DDBJ databases">
        <title>Pervasive Adenine N6-methylation of Active Genes in Fungi.</title>
        <authorList>
            <consortium name="DOE Joint Genome Institute"/>
            <person name="Mondo S.J."/>
            <person name="Dannebaum R.O."/>
            <person name="Kuo R.C."/>
            <person name="Labutti K."/>
            <person name="Haridas S."/>
            <person name="Kuo A."/>
            <person name="Salamov A."/>
            <person name="Ahrendt S.R."/>
            <person name="Lipzen A."/>
            <person name="Sullivan W."/>
            <person name="Andreopoulos W.B."/>
            <person name="Clum A."/>
            <person name="Lindquist E."/>
            <person name="Daum C."/>
            <person name="Ramamoorthy G.K."/>
            <person name="Gryganskyi A."/>
            <person name="Culley D."/>
            <person name="Magnuson J.K."/>
            <person name="James T.Y."/>
            <person name="O'Malley M.A."/>
            <person name="Stajich J.E."/>
            <person name="Spatafora J.W."/>
            <person name="Visel A."/>
            <person name="Grigoriev I.V."/>
        </authorList>
    </citation>
    <scope>NUCLEOTIDE SEQUENCE [LARGE SCALE GENOMIC DNA]</scope>
    <source>
        <strain evidence="2 3">JEL800</strain>
    </source>
</reference>
<dbReference type="InterPro" id="IPR010920">
    <property type="entry name" value="LSM_dom_sf"/>
</dbReference>
<dbReference type="Pfam" id="PF01423">
    <property type="entry name" value="LSM"/>
    <property type="match status" value="1"/>
</dbReference>
<dbReference type="OrthoDB" id="368909at2759"/>
<sequence length="91" mass="10261">MAQPTDVDTPEIRELQSMLGIKARIEASDGRIFTGVFMCVDKYKNVILSGAEEYSVNDDEDTGEKKDERRYVGMIMVPGKHLVRMAIESYA</sequence>
<evidence type="ECO:0000259" key="1">
    <source>
        <dbReference type="SMART" id="SM00651"/>
    </source>
</evidence>
<keyword evidence="3" id="KW-1185">Reference proteome</keyword>
<dbReference type="SMART" id="SM00651">
    <property type="entry name" value="Sm"/>
    <property type="match status" value="1"/>
</dbReference>
<dbReference type="Proteomes" id="UP000193642">
    <property type="component" value="Unassembled WGS sequence"/>
</dbReference>
<dbReference type="CDD" id="cd06168">
    <property type="entry name" value="LSMD1"/>
    <property type="match status" value="1"/>
</dbReference>
<feature type="domain" description="Sm" evidence="1">
    <location>
        <begin position="13"/>
        <end position="87"/>
    </location>
</feature>
<comment type="caution">
    <text evidence="2">The sequence shown here is derived from an EMBL/GenBank/DDBJ whole genome shotgun (WGS) entry which is preliminary data.</text>
</comment>
<dbReference type="GO" id="GO:0031417">
    <property type="term" value="C:NatC complex"/>
    <property type="evidence" value="ECO:0007669"/>
    <property type="project" value="InterPro"/>
</dbReference>
<evidence type="ECO:0000313" key="3">
    <source>
        <dbReference type="Proteomes" id="UP000193642"/>
    </source>
</evidence>
<accession>A0A1Y2BUE2</accession>
<dbReference type="InterPro" id="IPR050914">
    <property type="entry name" value="snRNP_SmB/NAA38-like"/>
</dbReference>
<organism evidence="2 3">
    <name type="scientific">Rhizoclosmatium globosum</name>
    <dbReference type="NCBI Taxonomy" id="329046"/>
    <lineage>
        <taxon>Eukaryota</taxon>
        <taxon>Fungi</taxon>
        <taxon>Fungi incertae sedis</taxon>
        <taxon>Chytridiomycota</taxon>
        <taxon>Chytridiomycota incertae sedis</taxon>
        <taxon>Chytridiomycetes</taxon>
        <taxon>Chytridiales</taxon>
        <taxon>Chytriomycetaceae</taxon>
        <taxon>Rhizoclosmatium</taxon>
    </lineage>
</organism>
<gene>
    <name evidence="2" type="ORF">BCR33DRAFT_854031</name>
</gene>
<dbReference type="STRING" id="329046.A0A1Y2BUE2"/>
<dbReference type="PANTHER" id="PTHR10701:SF5">
    <property type="entry name" value="N-ALPHA-ACETYLTRANSFERASE 38, NATC AUXILIARY SUBUNIT"/>
    <property type="match status" value="1"/>
</dbReference>
<dbReference type="EMBL" id="MCGO01000044">
    <property type="protein sequence ID" value="ORY38366.1"/>
    <property type="molecule type" value="Genomic_DNA"/>
</dbReference>
<protein>
    <recommendedName>
        <fullName evidence="1">Sm domain-containing protein</fullName>
    </recommendedName>
</protein>
<dbReference type="AlphaFoldDB" id="A0A1Y2BUE2"/>
<evidence type="ECO:0000313" key="2">
    <source>
        <dbReference type="EMBL" id="ORY38366.1"/>
    </source>
</evidence>
<dbReference type="SUPFAM" id="SSF50182">
    <property type="entry name" value="Sm-like ribonucleoproteins"/>
    <property type="match status" value="1"/>
</dbReference>
<dbReference type="InterPro" id="IPR001163">
    <property type="entry name" value="Sm_dom_euk/arc"/>
</dbReference>
<proteinExistence type="predicted"/>
<dbReference type="InterPro" id="IPR034110">
    <property type="entry name" value="LSMD1_Sm"/>
</dbReference>